<dbReference type="RefSeq" id="WP_163146576.1">
    <property type="nucleotide sequence ID" value="NZ_CP044456.1"/>
</dbReference>
<dbReference type="AlphaFoldDB" id="A0A6C0Y705"/>
<protein>
    <submittedName>
        <fullName evidence="1">Uncharacterized protein</fullName>
    </submittedName>
</protein>
<dbReference type="EMBL" id="CP044456">
    <property type="protein sequence ID" value="QIC71916.1"/>
    <property type="molecule type" value="Genomic_DNA"/>
</dbReference>
<evidence type="ECO:0000313" key="1">
    <source>
        <dbReference type="EMBL" id="QIC71916.1"/>
    </source>
</evidence>
<organism evidence="1 2">
    <name type="scientific">Acinetobacter indicus</name>
    <dbReference type="NCBI Taxonomy" id="756892"/>
    <lineage>
        <taxon>Bacteria</taxon>
        <taxon>Pseudomonadati</taxon>
        <taxon>Pseudomonadota</taxon>
        <taxon>Gammaproteobacteria</taxon>
        <taxon>Moraxellales</taxon>
        <taxon>Moraxellaceae</taxon>
        <taxon>Acinetobacter</taxon>
    </lineage>
</organism>
<proteinExistence type="predicted"/>
<dbReference type="Proteomes" id="UP000503440">
    <property type="component" value="Plasmid pB18-1"/>
</dbReference>
<accession>A0A6C0Y705</accession>
<name>A0A6C0Y705_9GAMM</name>
<sequence length="233" mass="25936">MNTQSLASQLIVAPTSKNEVAVLFNMCLANFEYDSEPTDRLYESNSHTVAVIYENSAHGVAVANAHLFAFFLKFIEPQDIHGELRESLSVPLLTDRTEPFSNIEEYKLYLEQLGYGLGHCGFIGEVFGHALTNDEERSTTTLASLDYMNEFTKECSYCAIAVDSLVGNKKQLNQLMISALRHPGSFPGFILPLHKVDCIALGEPMINPEWIAESIELPTGDWVPSFNVIELIT</sequence>
<reference evidence="1 2" key="1">
    <citation type="submission" date="2019-09" db="EMBL/GenBank/DDBJ databases">
        <title>Non-baumannii Acinetobacter spp. carrying blaNDM-1 isolated in China.</title>
        <authorList>
            <person name="Cui C."/>
            <person name="Chen C."/>
            <person name="Sun J."/>
            <person name="Liu Y."/>
        </authorList>
    </citation>
    <scope>NUCLEOTIDE SEQUENCE [LARGE SCALE GENOMIC DNA]</scope>
    <source>
        <strain evidence="1 2">B18</strain>
        <plasmid evidence="2">pb18-1</plasmid>
    </source>
</reference>
<evidence type="ECO:0000313" key="2">
    <source>
        <dbReference type="Proteomes" id="UP000503440"/>
    </source>
</evidence>
<gene>
    <name evidence="1" type="ORF">FSC09_16120</name>
</gene>
<keyword evidence="1" id="KW-0614">Plasmid</keyword>
<geneLocation type="plasmid" evidence="2">
    <name>pb18-1</name>
</geneLocation>